<feature type="region of interest" description="Disordered" evidence="1">
    <location>
        <begin position="766"/>
        <end position="787"/>
    </location>
</feature>
<feature type="compositionally biased region" description="Low complexity" evidence="1">
    <location>
        <begin position="496"/>
        <end position="509"/>
    </location>
</feature>
<protein>
    <submittedName>
        <fullName evidence="3">Intracellular protein transport protein uso1-like isoform x1 protein</fullName>
    </submittedName>
</protein>
<feature type="compositionally biased region" description="Basic and acidic residues" evidence="1">
    <location>
        <begin position="526"/>
        <end position="537"/>
    </location>
</feature>
<dbReference type="STRING" id="67767.A0A0J7L6Q9"/>
<feature type="compositionally biased region" description="Polar residues" evidence="1">
    <location>
        <begin position="516"/>
        <end position="525"/>
    </location>
</feature>
<feature type="compositionally biased region" description="Basic and acidic residues" evidence="1">
    <location>
        <begin position="1255"/>
        <end position="1288"/>
    </location>
</feature>
<feature type="region of interest" description="Disordered" evidence="1">
    <location>
        <begin position="1069"/>
        <end position="1159"/>
    </location>
</feature>
<feature type="compositionally biased region" description="Polar residues" evidence="1">
    <location>
        <begin position="1083"/>
        <end position="1112"/>
    </location>
</feature>
<keyword evidence="2" id="KW-1133">Transmembrane helix</keyword>
<proteinExistence type="predicted"/>
<dbReference type="EMBL" id="LBMM01000501">
    <property type="protein sequence ID" value="KMQ98199.1"/>
    <property type="molecule type" value="Genomic_DNA"/>
</dbReference>
<keyword evidence="2" id="KW-0812">Transmembrane</keyword>
<feature type="compositionally biased region" description="Polar residues" evidence="1">
    <location>
        <begin position="1024"/>
        <end position="1044"/>
    </location>
</feature>
<evidence type="ECO:0000256" key="1">
    <source>
        <dbReference type="SAM" id="MobiDB-lite"/>
    </source>
</evidence>
<comment type="caution">
    <text evidence="3">The sequence shown here is derived from an EMBL/GenBank/DDBJ whole genome shotgun (WGS) entry which is preliminary data.</text>
</comment>
<evidence type="ECO:0000256" key="2">
    <source>
        <dbReference type="SAM" id="Phobius"/>
    </source>
</evidence>
<feature type="region of interest" description="Disordered" evidence="1">
    <location>
        <begin position="1237"/>
        <end position="1290"/>
    </location>
</feature>
<dbReference type="Proteomes" id="UP000036403">
    <property type="component" value="Unassembled WGS sequence"/>
</dbReference>
<accession>A0A0J7L6Q9</accession>
<feature type="region of interest" description="Disordered" evidence="1">
    <location>
        <begin position="496"/>
        <end position="555"/>
    </location>
</feature>
<feature type="transmembrane region" description="Helical" evidence="2">
    <location>
        <begin position="1304"/>
        <end position="1325"/>
    </location>
</feature>
<evidence type="ECO:0000313" key="3">
    <source>
        <dbReference type="EMBL" id="KMQ98199.1"/>
    </source>
</evidence>
<evidence type="ECO:0000313" key="4">
    <source>
        <dbReference type="Proteomes" id="UP000036403"/>
    </source>
</evidence>
<sequence length="1326" mass="148290">MDGLLPPTRRLPVCDAVSSASNKKKEKKWSIGGILRRISSIKDYDSSSNDEEIVYCNRTPRKLTKLNRQPDGVVLHSIENNLKQRTTVESNIRHSTDSHRDSVHSRSSDGSLDGLGKKTRKNKLKARAEAKRDHLCVESSDEDCRRSNNSLNRIHGADGAQNGQRNNICSRRTRAARTERYIKRLSRDEGNGTCDSLNDLYSKRCSSEHVEDKQHAVYADANGLCRPPVHPRRFGAYPNSNRAFQPVQRSSAESLRDANRAGLPNPGEVFVNDYRRYSTGQYVTDLNQNNAYGKISRGHINEDADNRRAGNFFTYPAKNACHYSEPFDYVIDRRPADPDIQPPVPPPRDPRYRVFGYGYSSYPTNRHQTVPNSFKQEENKTNVAREISRPDWRNFGSYGSNNELAWRDKVEREMENPANPKTEFRNSLECINNKYNCSRHRADESTYEESEAMRCRRRNTRNDQLNCNGANYGAYKAKNKSVNICESNKHETISSHASAASSDWSSGRSPCEQRVSRSITPCNVDNRTEKSQREDNRGTTPSEEDLENRRRSSKNLEEALSELEAIYNSLRLGDEDLLDRAERRSMEEFSLKRGKSELDAVIAIAPDSPDRTKDDMAYRRMHPKERPTSLSDIAGQSTLSNISYLIASPVLSRRDSANDLARLPSTYPSSRRDEPDVTRDDVVFRSMNHANNTLRVIDPQPPFGIPLGPVTAATESDYLHTTPTKPEQPRSPYIPQCEPDVVTDDLAYRALRKDAGATSRNIVAENRSDVSKEQQQQQPRAASIKKKRAVRSLSANLYGLINHDRIHLRREPSLDTIKDEIQQNVAANNLAAMYERPEYLRRVVSDGELSDNDAARRRKEPITTTDETDINGNHPAVGAYRKKLCDYVSPGATTRASPKKEREPSIAELSDVMLSSKTVLDDKFWHEYLRSDSNVSMPENGRGDTETVFTAYSRLCQDLVNLIKDDDDDATSPIESSNDSANVLPTFDKSSDFGVDEPSTSIPILLRSVSSHYPGLTNARANDEQSPTAFSVTNSARPASESTPAASNLDFYLCAVDENVGLIAAEAHDSSNDRLRDSRPSARENSWTSRGSEAEYQSGSTRSSALYSQDDNQTSDDRHVPSSSRLEKTSTRVPSKPNSSTSDDGGDQGDASRRYESVSTADAELSKAVRDLELAAASLCEHGREIEDLGKTRRGKKRIDARVRNAAITAAFIGTRDEDGPIRKINLIDADALRQERERDQEEITVVPPSGIETTKARSDARDDEGERTSCELDDRASSPRVSREDARSSASVSRVTNITTVTVTTYSMLLLACLLALLLAIVAAS</sequence>
<reference evidence="3 4" key="1">
    <citation type="submission" date="2015-04" db="EMBL/GenBank/DDBJ databases">
        <title>Lasius niger genome sequencing.</title>
        <authorList>
            <person name="Konorov E.A."/>
            <person name="Nikitin M.A."/>
            <person name="Kirill M.V."/>
            <person name="Chang P."/>
        </authorList>
    </citation>
    <scope>NUCLEOTIDE SEQUENCE [LARGE SCALE GENOMIC DNA]</scope>
    <source>
        <tissue evidence="3">Whole</tissue>
    </source>
</reference>
<keyword evidence="2" id="KW-0472">Membrane</keyword>
<keyword evidence="4" id="KW-1185">Reference proteome</keyword>
<gene>
    <name evidence="3" type="ORF">RF55_1444</name>
</gene>
<name>A0A0J7L6Q9_LASNI</name>
<feature type="region of interest" description="Disordered" evidence="1">
    <location>
        <begin position="85"/>
        <end position="127"/>
    </location>
</feature>
<dbReference type="OrthoDB" id="7989901at2759"/>
<feature type="compositionally biased region" description="Basic and acidic residues" evidence="1">
    <location>
        <begin position="1069"/>
        <end position="1082"/>
    </location>
</feature>
<feature type="compositionally biased region" description="Basic and acidic residues" evidence="1">
    <location>
        <begin position="91"/>
        <end position="107"/>
    </location>
</feature>
<feature type="region of interest" description="Disordered" evidence="1">
    <location>
        <begin position="1016"/>
        <end position="1044"/>
    </location>
</feature>
<feature type="region of interest" description="Disordered" evidence="1">
    <location>
        <begin position="851"/>
        <end position="875"/>
    </location>
</feature>
<feature type="compositionally biased region" description="Basic and acidic residues" evidence="1">
    <location>
        <begin position="1115"/>
        <end position="1130"/>
    </location>
</feature>
<dbReference type="PaxDb" id="67767-A0A0J7L6Q9"/>
<organism evidence="3 4">
    <name type="scientific">Lasius niger</name>
    <name type="common">Black garden ant</name>
    <dbReference type="NCBI Taxonomy" id="67767"/>
    <lineage>
        <taxon>Eukaryota</taxon>
        <taxon>Metazoa</taxon>
        <taxon>Ecdysozoa</taxon>
        <taxon>Arthropoda</taxon>
        <taxon>Hexapoda</taxon>
        <taxon>Insecta</taxon>
        <taxon>Pterygota</taxon>
        <taxon>Neoptera</taxon>
        <taxon>Endopterygota</taxon>
        <taxon>Hymenoptera</taxon>
        <taxon>Apocrita</taxon>
        <taxon>Aculeata</taxon>
        <taxon>Formicoidea</taxon>
        <taxon>Formicidae</taxon>
        <taxon>Formicinae</taxon>
        <taxon>Lasius</taxon>
        <taxon>Lasius</taxon>
    </lineage>
</organism>